<protein>
    <recommendedName>
        <fullName evidence="4">ZP domain-containing protein</fullName>
    </recommendedName>
</protein>
<organism evidence="5 6">
    <name type="scientific">Sarcophilus harrisii</name>
    <name type="common">Tasmanian devil</name>
    <name type="synonym">Sarcophilus laniarius</name>
    <dbReference type="NCBI Taxonomy" id="9305"/>
    <lineage>
        <taxon>Eukaryota</taxon>
        <taxon>Metazoa</taxon>
        <taxon>Chordata</taxon>
        <taxon>Craniata</taxon>
        <taxon>Vertebrata</taxon>
        <taxon>Euteleostomi</taxon>
        <taxon>Mammalia</taxon>
        <taxon>Metatheria</taxon>
        <taxon>Dasyuromorphia</taxon>
        <taxon>Dasyuridae</taxon>
        <taxon>Sarcophilus</taxon>
    </lineage>
</organism>
<dbReference type="Pfam" id="PF00100">
    <property type="entry name" value="Zona_pellucida"/>
    <property type="match status" value="1"/>
</dbReference>
<dbReference type="PROSITE" id="PS51034">
    <property type="entry name" value="ZP_2"/>
    <property type="match status" value="1"/>
</dbReference>
<dbReference type="PANTHER" id="PTHR14002">
    <property type="entry name" value="ENDOGLIN/TGF-BETA RECEPTOR TYPE III"/>
    <property type="match status" value="1"/>
</dbReference>
<dbReference type="GeneID" id="105749917"/>
<dbReference type="KEGG" id="shr:105749917"/>
<dbReference type="Gene3D" id="2.60.40.4100">
    <property type="entry name" value="Zona pellucida, ZP-C domain"/>
    <property type="match status" value="1"/>
</dbReference>
<proteinExistence type="predicted"/>
<dbReference type="RefSeq" id="XP_023355621.1">
    <property type="nucleotide sequence ID" value="XM_023499853.2"/>
</dbReference>
<evidence type="ECO:0000256" key="3">
    <source>
        <dbReference type="SAM" id="SignalP"/>
    </source>
</evidence>
<name>G3W7R2_SARHA</name>
<feature type="signal peptide" evidence="3">
    <location>
        <begin position="1"/>
        <end position="19"/>
    </location>
</feature>
<dbReference type="GeneTree" id="ENSGT00720000109135"/>
<evidence type="ECO:0000256" key="2">
    <source>
        <dbReference type="ARBA" id="ARBA00023157"/>
    </source>
</evidence>
<dbReference type="eggNOG" id="ENOG502SQTI">
    <property type="taxonomic scope" value="Eukaryota"/>
</dbReference>
<dbReference type="PANTHER" id="PTHR14002:SF31">
    <property type="entry name" value="ZONA PELLUCIDA LIKE DOMAIN CONTAINING 2"/>
    <property type="match status" value="1"/>
</dbReference>
<gene>
    <name evidence="5" type="primary">LOC105749917</name>
</gene>
<keyword evidence="2" id="KW-1015">Disulfide bond</keyword>
<evidence type="ECO:0000313" key="5">
    <source>
        <dbReference type="Ensembl" id="ENSSHAP00000011467.2"/>
    </source>
</evidence>
<accession>G3W7R2</accession>
<sequence length="780" mass="83776">MERQLLGSLLLLLLQLTLASETADQHDQQMDQSTGPGISCNSVLQTSSTGVTTTLATTGMTTTTASTAITTNGTATYMTTPMADNQEGSFTTSSSSTVVATTRQDVVPSNITVSSISKNKMETTQPASTQLMEAANTSGRRITNENAVPETKATLITSMVPVTSENTDSSTTKGASDKVNGMIKVRPIASTTVATKEQGLIQTTAVINSLLKSSEGTFPTLTSTTAASIVKEGESVSKTIEGTPTGIPPHSMWTTTRAEINGPTKTIMSKTNPLSVTLTTITTKNRFPSIKKSSSLETTNATSLTSMTVTESLKETADVTPTYPQKTTTSAETLGMMTTSETKAGTTVPTIADTMKDTIFSVATMISGSQTKGGTIMHTPIGSVNLTVDTRVAINRTASLTTTTLSARSSGTNSFPIMPVASSSLPEMGSPCASDEYPSTTLEKNCICNSSYYAHPEVNNVTVALFCRPWEIEVSLSQCFLKKHGWVQGDALFPGCSGVSKIVRGWRTITFVMKRNENTCGLKLSTNTSHAVYSLTVQLPPVSHGSEISKGSTDITFSCVYPLVVNVSQKEPPQMAPSLHSKIHVVGTGESTITLSFFTDAQYSSLLVDQPVALNTTLYVALEATNADPERFVLVVNAFFASINASGPSAPESTYYFVQQSCPVSDKLLMQPNTTGDSLKVKLAFRAFRFFSSDVLYYHSHVTLCDKLGKSSCQPNCTRMHQKQRKWVELKYQNKNGSGWLTYGPVRFQDSDPSHNRAPTGPMRIWLTFFLLVVISWMLA</sequence>
<dbReference type="SMART" id="SM00241">
    <property type="entry name" value="ZP"/>
    <property type="match status" value="1"/>
</dbReference>
<reference evidence="5 6" key="1">
    <citation type="journal article" date="2011" name="Proc. Natl. Acad. Sci. U.S.A.">
        <title>Genetic diversity and population structure of the endangered marsupial Sarcophilus harrisii (Tasmanian devil).</title>
        <authorList>
            <person name="Miller W."/>
            <person name="Hayes V.M."/>
            <person name="Ratan A."/>
            <person name="Petersen D.C."/>
            <person name="Wittekindt N.E."/>
            <person name="Miller J."/>
            <person name="Walenz B."/>
            <person name="Knight J."/>
            <person name="Qi J."/>
            <person name="Zhao F."/>
            <person name="Wang Q."/>
            <person name="Bedoya-Reina O.C."/>
            <person name="Katiyar N."/>
            <person name="Tomsho L.P."/>
            <person name="Kasson L.M."/>
            <person name="Hardie R.A."/>
            <person name="Woodbridge P."/>
            <person name="Tindall E.A."/>
            <person name="Bertelsen M.F."/>
            <person name="Dixon D."/>
            <person name="Pyecroft S."/>
            <person name="Helgen K.M."/>
            <person name="Lesk A.M."/>
            <person name="Pringle T.H."/>
            <person name="Patterson N."/>
            <person name="Zhang Y."/>
            <person name="Kreiss A."/>
            <person name="Woods G.M."/>
            <person name="Jones M.E."/>
            <person name="Schuster S.C."/>
        </authorList>
    </citation>
    <scope>NUCLEOTIDE SEQUENCE [LARGE SCALE GENOMIC DNA]</scope>
</reference>
<dbReference type="Gene3D" id="2.60.40.3210">
    <property type="entry name" value="Zona pellucida, ZP-N domain"/>
    <property type="match status" value="1"/>
</dbReference>
<dbReference type="InterPro" id="IPR001507">
    <property type="entry name" value="ZP_dom"/>
</dbReference>
<dbReference type="Ensembl" id="ENSSHAT00000011563.2">
    <property type="protein sequence ID" value="ENSSHAP00000011467.2"/>
    <property type="gene ID" value="ENSSHAG00000009858.2"/>
</dbReference>
<dbReference type="AlphaFoldDB" id="G3W7R2"/>
<dbReference type="HOGENOM" id="CLU_025500_0_0_1"/>
<dbReference type="InParanoid" id="G3W7R2"/>
<dbReference type="OrthoDB" id="9631414at2759"/>
<dbReference type="InterPro" id="IPR055355">
    <property type="entry name" value="ZP-C"/>
</dbReference>
<keyword evidence="1 3" id="KW-0732">Signal</keyword>
<evidence type="ECO:0000256" key="1">
    <source>
        <dbReference type="ARBA" id="ARBA00022729"/>
    </source>
</evidence>
<reference evidence="5" key="2">
    <citation type="submission" date="2025-08" db="UniProtKB">
        <authorList>
            <consortium name="Ensembl"/>
        </authorList>
    </citation>
    <scope>IDENTIFICATION</scope>
</reference>
<evidence type="ECO:0000259" key="4">
    <source>
        <dbReference type="PROSITE" id="PS51034"/>
    </source>
</evidence>
<feature type="chain" id="PRO_5029888190" description="ZP domain-containing protein" evidence="3">
    <location>
        <begin position="20"/>
        <end position="780"/>
    </location>
</feature>
<dbReference type="Proteomes" id="UP000007648">
    <property type="component" value="Unassembled WGS sequence"/>
</dbReference>
<dbReference type="InterPro" id="IPR042235">
    <property type="entry name" value="ZP-C_dom"/>
</dbReference>
<evidence type="ECO:0000313" key="6">
    <source>
        <dbReference type="Proteomes" id="UP000007648"/>
    </source>
</evidence>
<feature type="domain" description="ZP" evidence="4">
    <location>
        <begin position="466"/>
        <end position="720"/>
    </location>
</feature>
<reference evidence="5" key="3">
    <citation type="submission" date="2025-09" db="UniProtKB">
        <authorList>
            <consortium name="Ensembl"/>
        </authorList>
    </citation>
    <scope>IDENTIFICATION</scope>
</reference>
<keyword evidence="6" id="KW-1185">Reference proteome</keyword>